<accession>A0ABS4EPA5</accession>
<keyword evidence="2" id="KW-1185">Reference proteome</keyword>
<organism evidence="1 2">
    <name type="scientific">Rhizobium herbae</name>
    <dbReference type="NCBI Taxonomy" id="508661"/>
    <lineage>
        <taxon>Bacteria</taxon>
        <taxon>Pseudomonadati</taxon>
        <taxon>Pseudomonadota</taxon>
        <taxon>Alphaproteobacteria</taxon>
        <taxon>Hyphomicrobiales</taxon>
        <taxon>Rhizobiaceae</taxon>
        <taxon>Rhizobium/Agrobacterium group</taxon>
        <taxon>Rhizobium</taxon>
    </lineage>
</organism>
<sequence>MRLKSEIFVSALVRRVFGLGGYAAVLRKGAEQAGAIFIRQRSRLGTETLYGPAPQSFFDEDTIPGRLFEIRLEGVEGEAVDQAIAREIRFDPDCWVVEIEVDSRGDLFDIATEKGS</sequence>
<evidence type="ECO:0000313" key="1">
    <source>
        <dbReference type="EMBL" id="MBP1859758.1"/>
    </source>
</evidence>
<protein>
    <recommendedName>
        <fullName evidence="3">DUF1491 family protein</fullName>
    </recommendedName>
</protein>
<evidence type="ECO:0008006" key="3">
    <source>
        <dbReference type="Google" id="ProtNLM"/>
    </source>
</evidence>
<evidence type="ECO:0000313" key="2">
    <source>
        <dbReference type="Proteomes" id="UP000823786"/>
    </source>
</evidence>
<dbReference type="RefSeq" id="WP_209853770.1">
    <property type="nucleotide sequence ID" value="NZ_JAGGJV010000005.1"/>
</dbReference>
<name>A0ABS4EPA5_9HYPH</name>
<gene>
    <name evidence="1" type="ORF">J2Z75_003275</name>
</gene>
<dbReference type="EMBL" id="JAGGJV010000005">
    <property type="protein sequence ID" value="MBP1859758.1"/>
    <property type="molecule type" value="Genomic_DNA"/>
</dbReference>
<comment type="caution">
    <text evidence="1">The sequence shown here is derived from an EMBL/GenBank/DDBJ whole genome shotgun (WGS) entry which is preliminary data.</text>
</comment>
<dbReference type="InterPro" id="IPR009964">
    <property type="entry name" value="DUF1491"/>
</dbReference>
<reference evidence="1 2" key="1">
    <citation type="submission" date="2021-03" db="EMBL/GenBank/DDBJ databases">
        <title>Genomic Encyclopedia of Type Strains, Phase IV (KMG-IV): sequencing the most valuable type-strain genomes for metagenomic binning, comparative biology and taxonomic classification.</title>
        <authorList>
            <person name="Goeker M."/>
        </authorList>
    </citation>
    <scope>NUCLEOTIDE SEQUENCE [LARGE SCALE GENOMIC DNA]</scope>
    <source>
        <strain evidence="1 2">DSM 26427</strain>
    </source>
</reference>
<proteinExistence type="predicted"/>
<dbReference type="Pfam" id="PF07372">
    <property type="entry name" value="DUF1491"/>
    <property type="match status" value="1"/>
</dbReference>
<dbReference type="Gene3D" id="3.40.1530.20">
    <property type="entry name" value="Protein of unknown function (DUF1491)"/>
    <property type="match status" value="1"/>
</dbReference>
<dbReference type="Proteomes" id="UP000823786">
    <property type="component" value="Unassembled WGS sequence"/>
</dbReference>